<dbReference type="NCBIfam" id="TIGR00229">
    <property type="entry name" value="sensory_box"/>
    <property type="match status" value="8"/>
</dbReference>
<evidence type="ECO:0000256" key="4">
    <source>
        <dbReference type="ARBA" id="ARBA00022679"/>
    </source>
</evidence>
<comment type="catalytic activity">
    <reaction evidence="1">
        <text>ATP + protein L-histidine = ADP + protein N-phospho-L-histidine.</text>
        <dbReference type="EC" id="2.7.13.3"/>
    </reaction>
</comment>
<dbReference type="Gene3D" id="2.10.70.100">
    <property type="match status" value="1"/>
</dbReference>
<dbReference type="InterPro" id="IPR013655">
    <property type="entry name" value="PAS_fold_3"/>
</dbReference>
<dbReference type="InterPro" id="IPR001610">
    <property type="entry name" value="PAC"/>
</dbReference>
<dbReference type="Gene3D" id="3.30.450.20">
    <property type="entry name" value="PAS domain"/>
    <property type="match status" value="8"/>
</dbReference>
<evidence type="ECO:0000256" key="6">
    <source>
        <dbReference type="ARBA" id="ARBA00023012"/>
    </source>
</evidence>
<dbReference type="Proteomes" id="UP001525890">
    <property type="component" value="Unassembled WGS sequence"/>
</dbReference>
<dbReference type="EC" id="2.7.13.3" evidence="2"/>
<dbReference type="Gene3D" id="3.30.450.40">
    <property type="match status" value="1"/>
</dbReference>
<dbReference type="Pfam" id="PF02518">
    <property type="entry name" value="HATPase_c"/>
    <property type="match status" value="1"/>
</dbReference>
<feature type="coiled-coil region" evidence="7">
    <location>
        <begin position="1249"/>
        <end position="1286"/>
    </location>
</feature>
<evidence type="ECO:0000256" key="7">
    <source>
        <dbReference type="SAM" id="Coils"/>
    </source>
</evidence>
<feature type="domain" description="PAC" evidence="10">
    <location>
        <begin position="228"/>
        <end position="280"/>
    </location>
</feature>
<feature type="domain" description="PAS" evidence="9">
    <location>
        <begin position="575"/>
        <end position="647"/>
    </location>
</feature>
<comment type="caution">
    <text evidence="11">The sequence shown here is derived from an EMBL/GenBank/DDBJ whole genome shotgun (WGS) entry which is preliminary data.</text>
</comment>
<feature type="domain" description="PAC" evidence="10">
    <location>
        <begin position="398"/>
        <end position="450"/>
    </location>
</feature>
<dbReference type="InterPro" id="IPR035965">
    <property type="entry name" value="PAS-like_dom_sf"/>
</dbReference>
<dbReference type="Pfam" id="PF00989">
    <property type="entry name" value="PAS"/>
    <property type="match status" value="3"/>
</dbReference>
<dbReference type="SMART" id="SM00387">
    <property type="entry name" value="HATPase_c"/>
    <property type="match status" value="1"/>
</dbReference>
<keyword evidence="5" id="KW-0418">Kinase</keyword>
<dbReference type="SMART" id="SM00086">
    <property type="entry name" value="PAC"/>
    <property type="match status" value="6"/>
</dbReference>
<dbReference type="PROSITE" id="PS50109">
    <property type="entry name" value="HIS_KIN"/>
    <property type="match status" value="1"/>
</dbReference>
<dbReference type="InterPro" id="IPR003661">
    <property type="entry name" value="HisK_dim/P_dom"/>
</dbReference>
<keyword evidence="6" id="KW-0902">Two-component regulatory system</keyword>
<feature type="domain" description="PAS" evidence="9">
    <location>
        <begin position="729"/>
        <end position="774"/>
    </location>
</feature>
<sequence>MPIKPPKKSAKKRSNLANPAHYLGFFIRSEDLLCLLGLEGNFQEVNPAWERTLGLTPEDLVNRPFIPGVHPEDREQTAGEMGKLSEEIERVSFQNRYQRKDGTYQWMEWEISQSREEGVMYGLGRKILEPSDRPHLEEPPQTPHNRHSIKFLQDRLRRYQAIASLSPIGIFQTDTEGKILYVNKKWCEIAGISPQQAMGYGWAGAIHPEDSSYVFAQWSQFIQNPIEFRMECRMVHKDGKIIWILGQAVTQTGEGGEVTGFVGAIVDISDRKQMEEALKQANEDLETRVSDRTAELQEAIAQLQGEITSRNEAEAALQKEREFLNAMLNNLADGIASCDANGIITLFNRATREYCGLPESPIPAEQWGEYYNLYRPDGTAMPMEEVPLFRAFSGETIQNVELIIAPKHQKQRTILVSGQPIIDASGNKLGAVIAMRDITDRKEAEAALQESQSRLNSILNSLDDMVWSINPHTFKPLFLNPATETLYGRPLQDFYENPLIWQEMVHPEDGHLVERYNAEVMATGSSEVEYRIIRPDGSIRTIQARTRLIYDANGQAIRMDGIVTDITDRKEAEKERERLITILEATPDFVGISDAKGGVLYLNQTGRRLVGLAESDDVSTHHISGFVPESCQSLIFNEALPTAIQEGVWSGETLFLAHDGQEIPVLQVIMSHRSQSGTLEYFSTIIRDITDRKQTEEALRRNALQLAQAQQVAHIGSWEFDLTTYQVDWSDELLRIYKMKEAESAPSYEQFLELVHPEDREALQADITQALQTGQPFERNHRMLLADGSIKFISSKGQPIFNAEGEIVKLIGTGHDITERHQSEEALRRSEELYRAIARNFPNGGICLFDQDLRYTLVDGRELDEIGFSKTDMEGKTLGEFWPPETAAMLEPLYRAAFAGETAVFELPFRERIYFVHLLPVTHTNGEIFAGMLVAQNITALKEAETALKQREESLRGILENMPVMMNAFDAEGQFAAWNRECERVTGYSVDEIVGNPHAVEMLYPIVEERAAMMTEMVELDNHYRNWELDLTAKDGTIRTIAWSNISKQFPIPGWSGWGIGVDVSDRKQAEKALRQSEAESRQLANREFLINRISSDIRNSLEVDTILETVVQQLYQLLELDRCSFIWYRCCSTPPFWEIVTEVKNPELPSRIGRYPVQGTPVEVKIANTELIQCDELGDDSDPEVQSLYTVWGYRAVVIVSIQTASGDIGCLVCGSHYQPRNWNEWEVELLQAVAERLAIALHQADLYHQAQESARQAQEQAEQLQKTLQELQQTQSQLIQTEKMSSLGQLVAGVAHEINNPVNFIHGNLTHLSNYTEDLMSIINLYQETYPTPDTELEEAIAELELDYIAEDLPKILASMKMGTDRIRKIVLSLRNFSRLDEADMKEVDLHEGIENTLLILQNRFKTKGDRHSIELIKEYGELPLIQCYASQMNQVLMNIINNAIDALESNPSETLPTIRISTEVRGDRAIIHIADNGPGMTEQTKARLFDPFFTTKPVGKGTGLGLAISYQIVVEKHNGILDCITTPGKGSEFIIEIPIVQRKN</sequence>
<dbReference type="InterPro" id="IPR003594">
    <property type="entry name" value="HATPase_dom"/>
</dbReference>
<dbReference type="InterPro" id="IPR036097">
    <property type="entry name" value="HisK_dim/P_sf"/>
</dbReference>
<evidence type="ECO:0000256" key="5">
    <source>
        <dbReference type="ARBA" id="ARBA00022777"/>
    </source>
</evidence>
<accession>A0ABT2N2H0</accession>
<dbReference type="Gene3D" id="1.10.287.130">
    <property type="match status" value="1"/>
</dbReference>
<feature type="domain" description="PAC" evidence="10">
    <location>
        <begin position="649"/>
        <end position="701"/>
    </location>
</feature>
<evidence type="ECO:0000313" key="12">
    <source>
        <dbReference type="Proteomes" id="UP001525890"/>
    </source>
</evidence>
<dbReference type="Pfam" id="PF08448">
    <property type="entry name" value="PAS_4"/>
    <property type="match status" value="1"/>
</dbReference>
<evidence type="ECO:0000256" key="2">
    <source>
        <dbReference type="ARBA" id="ARBA00012438"/>
    </source>
</evidence>
<keyword evidence="3" id="KW-0597">Phosphoprotein</keyword>
<dbReference type="Pfam" id="PF13426">
    <property type="entry name" value="PAS_9"/>
    <property type="match status" value="1"/>
</dbReference>
<proteinExistence type="predicted"/>
<dbReference type="EMBL" id="JAMXFF010000098">
    <property type="protein sequence ID" value="MCT7970395.1"/>
    <property type="molecule type" value="Genomic_DNA"/>
</dbReference>
<dbReference type="InterPro" id="IPR005467">
    <property type="entry name" value="His_kinase_dom"/>
</dbReference>
<feature type="domain" description="Histidine kinase" evidence="8">
    <location>
        <begin position="1295"/>
        <end position="1544"/>
    </location>
</feature>
<dbReference type="SUPFAM" id="SSF55781">
    <property type="entry name" value="GAF domain-like"/>
    <property type="match status" value="1"/>
</dbReference>
<evidence type="ECO:0000256" key="3">
    <source>
        <dbReference type="ARBA" id="ARBA00022553"/>
    </source>
</evidence>
<dbReference type="InterPro" id="IPR000700">
    <property type="entry name" value="PAS-assoc_C"/>
</dbReference>
<feature type="domain" description="PAS" evidence="9">
    <location>
        <begin position="155"/>
        <end position="225"/>
    </location>
</feature>
<protein>
    <recommendedName>
        <fullName evidence="2">histidine kinase</fullName>
        <ecNumber evidence="2">2.7.13.3</ecNumber>
    </recommendedName>
</protein>
<evidence type="ECO:0000259" key="10">
    <source>
        <dbReference type="PROSITE" id="PS50113"/>
    </source>
</evidence>
<feature type="domain" description="PAS" evidence="9">
    <location>
        <begin position="451"/>
        <end position="524"/>
    </location>
</feature>
<dbReference type="Pfam" id="PF08447">
    <property type="entry name" value="PAS_3"/>
    <property type="match status" value="3"/>
</dbReference>
<dbReference type="SMART" id="SM00091">
    <property type="entry name" value="PAS"/>
    <property type="match status" value="8"/>
</dbReference>
<feature type="domain" description="PAS" evidence="9">
    <location>
        <begin position="39"/>
        <end position="91"/>
    </location>
</feature>
<dbReference type="InterPro" id="IPR036890">
    <property type="entry name" value="HATPase_C_sf"/>
</dbReference>
<dbReference type="PROSITE" id="PS50112">
    <property type="entry name" value="PAS"/>
    <property type="match status" value="7"/>
</dbReference>
<dbReference type="PRINTS" id="PR00344">
    <property type="entry name" value="BCTRLSENSOR"/>
</dbReference>
<dbReference type="Gene3D" id="3.30.565.10">
    <property type="entry name" value="Histidine kinase-like ATPase, C-terminal domain"/>
    <property type="match status" value="1"/>
</dbReference>
<feature type="domain" description="PAS" evidence="9">
    <location>
        <begin position="320"/>
        <end position="395"/>
    </location>
</feature>
<feature type="coiled-coil region" evidence="7">
    <location>
        <begin position="271"/>
        <end position="302"/>
    </location>
</feature>
<dbReference type="PANTHER" id="PTHR43304">
    <property type="entry name" value="PHYTOCHROME-LIKE PROTEIN CPH1"/>
    <property type="match status" value="1"/>
</dbReference>
<evidence type="ECO:0000259" key="9">
    <source>
        <dbReference type="PROSITE" id="PS50112"/>
    </source>
</evidence>
<organism evidence="11 12">
    <name type="scientific">Laspinema palackyanum D2a</name>
    <dbReference type="NCBI Taxonomy" id="2953684"/>
    <lineage>
        <taxon>Bacteria</taxon>
        <taxon>Bacillati</taxon>
        <taxon>Cyanobacteriota</taxon>
        <taxon>Cyanophyceae</taxon>
        <taxon>Oscillatoriophycideae</taxon>
        <taxon>Oscillatoriales</taxon>
        <taxon>Laspinemataceae</taxon>
        <taxon>Laspinema</taxon>
        <taxon>Laspinema palackyanum</taxon>
    </lineage>
</organism>
<dbReference type="PANTHER" id="PTHR43304:SF1">
    <property type="entry name" value="PAC DOMAIN-CONTAINING PROTEIN"/>
    <property type="match status" value="1"/>
</dbReference>
<dbReference type="InterPro" id="IPR003018">
    <property type="entry name" value="GAF"/>
</dbReference>
<dbReference type="SUPFAM" id="SSF55874">
    <property type="entry name" value="ATPase domain of HSP90 chaperone/DNA topoisomerase II/histidine kinase"/>
    <property type="match status" value="1"/>
</dbReference>
<keyword evidence="12" id="KW-1185">Reference proteome</keyword>
<dbReference type="Pfam" id="PF01590">
    <property type="entry name" value="GAF"/>
    <property type="match status" value="1"/>
</dbReference>
<dbReference type="CDD" id="cd00130">
    <property type="entry name" value="PAS"/>
    <property type="match status" value="7"/>
</dbReference>
<name>A0ABT2N2H0_9CYAN</name>
<feature type="domain" description="PAC" evidence="10">
    <location>
        <begin position="526"/>
        <end position="578"/>
    </location>
</feature>
<dbReference type="InterPro" id="IPR013767">
    <property type="entry name" value="PAS_fold"/>
</dbReference>
<feature type="domain" description="PAS" evidence="9">
    <location>
        <begin position="951"/>
        <end position="1005"/>
    </location>
</feature>
<dbReference type="InterPro" id="IPR004358">
    <property type="entry name" value="Sig_transdc_His_kin-like_C"/>
</dbReference>
<dbReference type="RefSeq" id="WP_368009810.1">
    <property type="nucleotide sequence ID" value="NZ_JAMXFF010000098.1"/>
</dbReference>
<reference evidence="11 12" key="1">
    <citation type="journal article" date="2022" name="Front. Microbiol.">
        <title>High genomic differentiation and limited gene flow indicate recent cryptic speciation within the genus Laspinema (cyanobacteria).</title>
        <authorList>
            <person name="Stanojkovic A."/>
            <person name="Skoupy S."/>
            <person name="Skaloud P."/>
            <person name="Dvorak P."/>
        </authorList>
    </citation>
    <scope>NUCLEOTIDE SEQUENCE [LARGE SCALE GENOMIC DNA]</scope>
    <source>
        <strain evidence="11 12">D2a</strain>
    </source>
</reference>
<dbReference type="CDD" id="cd00082">
    <property type="entry name" value="HisKA"/>
    <property type="match status" value="1"/>
</dbReference>
<dbReference type="SUPFAM" id="SSF55785">
    <property type="entry name" value="PYP-like sensor domain (PAS domain)"/>
    <property type="match status" value="8"/>
</dbReference>
<dbReference type="PROSITE" id="PS50113">
    <property type="entry name" value="PAC"/>
    <property type="match status" value="5"/>
</dbReference>
<dbReference type="InterPro" id="IPR052162">
    <property type="entry name" value="Sensor_kinase/Photoreceptor"/>
</dbReference>
<feature type="domain" description="PAC" evidence="10">
    <location>
        <begin position="777"/>
        <end position="829"/>
    </location>
</feature>
<dbReference type="InterPro" id="IPR029016">
    <property type="entry name" value="GAF-like_dom_sf"/>
</dbReference>
<keyword evidence="7" id="KW-0175">Coiled coil</keyword>
<dbReference type="SUPFAM" id="SSF47384">
    <property type="entry name" value="Homodimeric domain of signal transducing histidine kinase"/>
    <property type="match status" value="1"/>
</dbReference>
<evidence type="ECO:0000256" key="1">
    <source>
        <dbReference type="ARBA" id="ARBA00000085"/>
    </source>
</evidence>
<keyword evidence="4" id="KW-0808">Transferase</keyword>
<dbReference type="InterPro" id="IPR013656">
    <property type="entry name" value="PAS_4"/>
</dbReference>
<gene>
    <name evidence="11" type="ORF">NG799_29200</name>
</gene>
<dbReference type="SMART" id="SM00065">
    <property type="entry name" value="GAF"/>
    <property type="match status" value="1"/>
</dbReference>
<dbReference type="InterPro" id="IPR000014">
    <property type="entry name" value="PAS"/>
</dbReference>
<evidence type="ECO:0000313" key="11">
    <source>
        <dbReference type="EMBL" id="MCT7970395.1"/>
    </source>
</evidence>
<evidence type="ECO:0000259" key="8">
    <source>
        <dbReference type="PROSITE" id="PS50109"/>
    </source>
</evidence>